<feature type="domain" description="EamA" evidence="2">
    <location>
        <begin position="3"/>
        <end position="128"/>
    </location>
</feature>
<comment type="caution">
    <text evidence="3">The sequence shown here is derived from an EMBL/GenBank/DDBJ whole genome shotgun (WGS) entry which is preliminary data.</text>
</comment>
<keyword evidence="1" id="KW-0812">Transmembrane</keyword>
<reference evidence="3 4" key="1">
    <citation type="journal article" date="2013" name="Int. J. Syst. Evol. Microbiol.">
        <title>Hoeflea suaedae sp. nov., an endophytic bacterium isolated from the root of the halophyte Suaeda maritima.</title>
        <authorList>
            <person name="Chung E.J."/>
            <person name="Park J.A."/>
            <person name="Pramanik P."/>
            <person name="Bibi F."/>
            <person name="Jeon C.O."/>
            <person name="Chung Y.R."/>
        </authorList>
    </citation>
    <scope>NUCLEOTIDE SEQUENCE [LARGE SCALE GENOMIC DNA]</scope>
    <source>
        <strain evidence="3 4">YC6898</strain>
    </source>
</reference>
<dbReference type="Pfam" id="PF00892">
    <property type="entry name" value="EamA"/>
    <property type="match status" value="2"/>
</dbReference>
<dbReference type="InterPro" id="IPR037185">
    <property type="entry name" value="EmrE-like"/>
</dbReference>
<evidence type="ECO:0000313" key="4">
    <source>
        <dbReference type="Proteomes" id="UP000295131"/>
    </source>
</evidence>
<keyword evidence="1" id="KW-0472">Membrane</keyword>
<feature type="transmembrane region" description="Helical" evidence="1">
    <location>
        <begin position="56"/>
        <end position="76"/>
    </location>
</feature>
<feature type="transmembrane region" description="Helical" evidence="1">
    <location>
        <begin position="113"/>
        <end position="132"/>
    </location>
</feature>
<feature type="domain" description="EamA" evidence="2">
    <location>
        <begin position="140"/>
        <end position="265"/>
    </location>
</feature>
<dbReference type="EMBL" id="SMSI01000002">
    <property type="protein sequence ID" value="TDH36356.1"/>
    <property type="molecule type" value="Genomic_DNA"/>
</dbReference>
<feature type="transmembrane region" description="Helical" evidence="1">
    <location>
        <begin position="167"/>
        <end position="185"/>
    </location>
</feature>
<dbReference type="OrthoDB" id="7818056at2"/>
<dbReference type="PANTHER" id="PTHR22911:SF135">
    <property type="entry name" value="BLR4310 PROTEIN"/>
    <property type="match status" value="1"/>
</dbReference>
<evidence type="ECO:0000259" key="2">
    <source>
        <dbReference type="Pfam" id="PF00892"/>
    </source>
</evidence>
<feature type="transmembrane region" description="Helical" evidence="1">
    <location>
        <begin position="138"/>
        <end position="155"/>
    </location>
</feature>
<evidence type="ECO:0000256" key="1">
    <source>
        <dbReference type="SAM" id="Phobius"/>
    </source>
</evidence>
<organism evidence="3 4">
    <name type="scientific">Pseudohoeflea suaedae</name>
    <dbReference type="NCBI Taxonomy" id="877384"/>
    <lineage>
        <taxon>Bacteria</taxon>
        <taxon>Pseudomonadati</taxon>
        <taxon>Pseudomonadota</taxon>
        <taxon>Alphaproteobacteria</taxon>
        <taxon>Hyphomicrobiales</taxon>
        <taxon>Rhizobiaceae</taxon>
        <taxon>Pseudohoeflea</taxon>
    </lineage>
</organism>
<evidence type="ECO:0000313" key="3">
    <source>
        <dbReference type="EMBL" id="TDH36356.1"/>
    </source>
</evidence>
<dbReference type="SUPFAM" id="SSF103481">
    <property type="entry name" value="Multidrug resistance efflux transporter EmrE"/>
    <property type="match status" value="2"/>
</dbReference>
<sequence>MSLAMISFTTNDTLVKYLAETMPMGQIVFVRNMIASVVIILIAYRQHAMRPLRLAFSPFIAIRVIGEVGGTITFLIGLSHIPLGNATAIMQALPLAVTMGAAIFLGEPVGWRRWSAILVGFAGVIIIVRPGVEGFSPYAAVIVITVLFAASRDIATRKVDASIPPLFMSSITAPAVALSGFVLSPPTNGDWVAIGAFDWALLIGAATFVLIAYHFIIHAMREGDISFIAPFRYSSLLIAIVLGYVVFGDVPDVYIIIGGLLIVGSGLYTIYREKVRTDAHEVAATSVTRHTP</sequence>
<name>A0A4R5PL09_9HYPH</name>
<feature type="transmembrane region" description="Helical" evidence="1">
    <location>
        <begin position="88"/>
        <end position="106"/>
    </location>
</feature>
<feature type="transmembrane region" description="Helical" evidence="1">
    <location>
        <begin position="24"/>
        <end position="44"/>
    </location>
</feature>
<feature type="transmembrane region" description="Helical" evidence="1">
    <location>
        <begin position="253"/>
        <end position="271"/>
    </location>
</feature>
<dbReference type="GO" id="GO:0016020">
    <property type="term" value="C:membrane"/>
    <property type="evidence" value="ECO:0007669"/>
    <property type="project" value="InterPro"/>
</dbReference>
<feature type="transmembrane region" description="Helical" evidence="1">
    <location>
        <begin position="191"/>
        <end position="213"/>
    </location>
</feature>
<protein>
    <submittedName>
        <fullName evidence="3">DMT family transporter</fullName>
    </submittedName>
</protein>
<dbReference type="InterPro" id="IPR000620">
    <property type="entry name" value="EamA_dom"/>
</dbReference>
<proteinExistence type="predicted"/>
<dbReference type="Proteomes" id="UP000295131">
    <property type="component" value="Unassembled WGS sequence"/>
</dbReference>
<accession>A0A4R5PL09</accession>
<dbReference type="PANTHER" id="PTHR22911">
    <property type="entry name" value="ACYL-MALONYL CONDENSING ENZYME-RELATED"/>
    <property type="match status" value="1"/>
</dbReference>
<keyword evidence="4" id="KW-1185">Reference proteome</keyword>
<dbReference type="AlphaFoldDB" id="A0A4R5PL09"/>
<dbReference type="Gene3D" id="1.10.3730.20">
    <property type="match status" value="1"/>
</dbReference>
<feature type="transmembrane region" description="Helical" evidence="1">
    <location>
        <begin position="225"/>
        <end position="247"/>
    </location>
</feature>
<gene>
    <name evidence="3" type="ORF">E2A64_11915</name>
</gene>
<keyword evidence="1" id="KW-1133">Transmembrane helix</keyword>